<comment type="caution">
    <text evidence="9">The sequence shown here is derived from an EMBL/GenBank/DDBJ whole genome shotgun (WGS) entry which is preliminary data.</text>
</comment>
<protein>
    <recommendedName>
        <fullName evidence="8">Myb-like domain-containing protein</fullName>
    </recommendedName>
</protein>
<keyword evidence="4" id="KW-0804">Transcription</keyword>
<evidence type="ECO:0000256" key="6">
    <source>
        <dbReference type="SAM" id="Coils"/>
    </source>
</evidence>
<evidence type="ECO:0000256" key="2">
    <source>
        <dbReference type="ARBA" id="ARBA00023015"/>
    </source>
</evidence>
<keyword evidence="2" id="KW-0805">Transcription regulation</keyword>
<dbReference type="AlphaFoldDB" id="A0A6A6L7X4"/>
<dbReference type="InterPro" id="IPR044822">
    <property type="entry name" value="Myb_DNA-bind_4"/>
</dbReference>
<dbReference type="CDD" id="cd12203">
    <property type="entry name" value="GT1"/>
    <property type="match status" value="1"/>
</dbReference>
<evidence type="ECO:0000256" key="5">
    <source>
        <dbReference type="ARBA" id="ARBA00023242"/>
    </source>
</evidence>
<keyword evidence="5" id="KW-0539">Nucleus</keyword>
<keyword evidence="3" id="KW-0238">DNA-binding</keyword>
<proteinExistence type="predicted"/>
<evidence type="ECO:0000256" key="3">
    <source>
        <dbReference type="ARBA" id="ARBA00023125"/>
    </source>
</evidence>
<evidence type="ECO:0000256" key="4">
    <source>
        <dbReference type="ARBA" id="ARBA00023163"/>
    </source>
</evidence>
<dbReference type="GO" id="GO:0006355">
    <property type="term" value="P:regulation of DNA-templated transcription"/>
    <property type="evidence" value="ECO:0007669"/>
    <property type="project" value="UniProtKB-ARBA"/>
</dbReference>
<keyword evidence="10" id="KW-1185">Reference proteome</keyword>
<dbReference type="Gene3D" id="1.10.10.60">
    <property type="entry name" value="Homeodomain-like"/>
    <property type="match status" value="1"/>
</dbReference>
<evidence type="ECO:0000256" key="7">
    <source>
        <dbReference type="SAM" id="MobiDB-lite"/>
    </source>
</evidence>
<dbReference type="Pfam" id="PF13837">
    <property type="entry name" value="Myb_DNA-bind_4"/>
    <property type="match status" value="1"/>
</dbReference>
<dbReference type="PANTHER" id="PTHR21654:SF7">
    <property type="entry name" value="HOMEODOMAIN-LIKE SUPERFAMILY PROTEIN"/>
    <property type="match status" value="1"/>
</dbReference>
<dbReference type="EMBL" id="JAAGAX010000013">
    <property type="protein sequence ID" value="KAF2296213.1"/>
    <property type="molecule type" value="Genomic_DNA"/>
</dbReference>
<dbReference type="GO" id="GO:0005634">
    <property type="term" value="C:nucleus"/>
    <property type="evidence" value="ECO:0007669"/>
    <property type="project" value="UniProtKB-SubCell"/>
</dbReference>
<dbReference type="PANTHER" id="PTHR21654">
    <property type="entry name" value="FI21293P1"/>
    <property type="match status" value="1"/>
</dbReference>
<dbReference type="FunFam" id="1.10.10.60:FF:000092">
    <property type="entry name" value="Trihelix transcription factor GT-2"/>
    <property type="match status" value="1"/>
</dbReference>
<sequence length="397" mass="45306">MELLTGDRRVPNSTTDFAQRIFPFQATGNLLISNPMAVIHSSDIDGQNLPPQKLRPIRANGRSPSSSQANDLPLVDGLDGTLENLGLLADQVCGISGEDSEYFKPPVKAEASEMVLNSFGLLVLRVWSPYRILTAFHGLLWFLHAFHDDDSSAGIIKGCVVGREKRRTREKLKDFLENLVSKVMEKQEQMHKQLIETMERIERERMIREEAWKQQERERMRRDEELRAQENARNVALISLIQNVMGDKIEIPQPLTAITSHAEKHGEKDASSISIQNDFKCDPSNRRWPEAEVQALIMLRTALEQKFRAMGTKCSNIWDEISVGMCNMGYNRTAKKCKEKWENINKYFRKSMESGGKKRHENSKTCPYFHELHLLYKSGFVNPGNANIENETNSSQG</sequence>
<evidence type="ECO:0000259" key="8">
    <source>
        <dbReference type="PROSITE" id="PS50090"/>
    </source>
</evidence>
<dbReference type="PROSITE" id="PS50090">
    <property type="entry name" value="MYB_LIKE"/>
    <property type="match status" value="1"/>
</dbReference>
<comment type="subcellular location">
    <subcellularLocation>
        <location evidence="1">Nucleus</location>
    </subcellularLocation>
</comment>
<keyword evidence="6" id="KW-0175">Coiled coil</keyword>
<gene>
    <name evidence="9" type="ORF">GH714_036769</name>
</gene>
<dbReference type="Proteomes" id="UP000467840">
    <property type="component" value="Chromosome 7"/>
</dbReference>
<dbReference type="GO" id="GO:0003677">
    <property type="term" value="F:DNA binding"/>
    <property type="evidence" value="ECO:0007669"/>
    <property type="project" value="UniProtKB-KW"/>
</dbReference>
<name>A0A6A6L7X4_HEVBR</name>
<feature type="domain" description="Myb-like" evidence="8">
    <location>
        <begin position="280"/>
        <end position="345"/>
    </location>
</feature>
<evidence type="ECO:0000313" key="9">
    <source>
        <dbReference type="EMBL" id="KAF2296213.1"/>
    </source>
</evidence>
<organism evidence="9 10">
    <name type="scientific">Hevea brasiliensis</name>
    <name type="common">Para rubber tree</name>
    <name type="synonym">Siphonia brasiliensis</name>
    <dbReference type="NCBI Taxonomy" id="3981"/>
    <lineage>
        <taxon>Eukaryota</taxon>
        <taxon>Viridiplantae</taxon>
        <taxon>Streptophyta</taxon>
        <taxon>Embryophyta</taxon>
        <taxon>Tracheophyta</taxon>
        <taxon>Spermatophyta</taxon>
        <taxon>Magnoliopsida</taxon>
        <taxon>eudicotyledons</taxon>
        <taxon>Gunneridae</taxon>
        <taxon>Pentapetalae</taxon>
        <taxon>rosids</taxon>
        <taxon>fabids</taxon>
        <taxon>Malpighiales</taxon>
        <taxon>Euphorbiaceae</taxon>
        <taxon>Crotonoideae</taxon>
        <taxon>Micrandreae</taxon>
        <taxon>Hevea</taxon>
    </lineage>
</organism>
<feature type="coiled-coil region" evidence="6">
    <location>
        <begin position="169"/>
        <end position="233"/>
    </location>
</feature>
<dbReference type="InterPro" id="IPR001005">
    <property type="entry name" value="SANT/Myb"/>
</dbReference>
<accession>A0A6A6L7X4</accession>
<reference evidence="9 10" key="1">
    <citation type="journal article" date="2020" name="Mol. Plant">
        <title>The Chromosome-Based Rubber Tree Genome Provides New Insights into Spurge Genome Evolution and Rubber Biosynthesis.</title>
        <authorList>
            <person name="Liu J."/>
            <person name="Shi C."/>
            <person name="Shi C.C."/>
            <person name="Li W."/>
            <person name="Zhang Q.J."/>
            <person name="Zhang Y."/>
            <person name="Li K."/>
            <person name="Lu H.F."/>
            <person name="Shi C."/>
            <person name="Zhu S.T."/>
            <person name="Xiao Z.Y."/>
            <person name="Nan H."/>
            <person name="Yue Y."/>
            <person name="Zhu X.G."/>
            <person name="Wu Y."/>
            <person name="Hong X.N."/>
            <person name="Fan G.Y."/>
            <person name="Tong Y."/>
            <person name="Zhang D."/>
            <person name="Mao C.L."/>
            <person name="Liu Y.L."/>
            <person name="Hao S.J."/>
            <person name="Liu W.Q."/>
            <person name="Lv M.Q."/>
            <person name="Zhang H.B."/>
            <person name="Liu Y."/>
            <person name="Hu-Tang G.R."/>
            <person name="Wang J.P."/>
            <person name="Wang J.H."/>
            <person name="Sun Y.H."/>
            <person name="Ni S.B."/>
            <person name="Chen W.B."/>
            <person name="Zhang X.C."/>
            <person name="Jiao Y.N."/>
            <person name="Eichler E.E."/>
            <person name="Li G.H."/>
            <person name="Liu X."/>
            <person name="Gao L.Z."/>
        </authorList>
    </citation>
    <scope>NUCLEOTIDE SEQUENCE [LARGE SCALE GENOMIC DNA]</scope>
    <source>
        <strain evidence="10">cv. GT1</strain>
        <tissue evidence="9">Leaf</tissue>
    </source>
</reference>
<feature type="region of interest" description="Disordered" evidence="7">
    <location>
        <begin position="45"/>
        <end position="72"/>
    </location>
</feature>
<evidence type="ECO:0000313" key="10">
    <source>
        <dbReference type="Proteomes" id="UP000467840"/>
    </source>
</evidence>
<evidence type="ECO:0000256" key="1">
    <source>
        <dbReference type="ARBA" id="ARBA00004123"/>
    </source>
</evidence>